<evidence type="ECO:0000313" key="5">
    <source>
        <dbReference type="Proteomes" id="UP000515349"/>
    </source>
</evidence>
<dbReference type="PANTHER" id="PTHR19328">
    <property type="entry name" value="HEDGEHOG-INTERACTING PROTEIN"/>
    <property type="match status" value="1"/>
</dbReference>
<dbReference type="InterPro" id="IPR011041">
    <property type="entry name" value="Quinoprot_gluc/sorb_DH_b-prop"/>
</dbReference>
<feature type="domain" description="Glucose/Sorbosone dehydrogenase" evidence="2">
    <location>
        <begin position="80"/>
        <end position="405"/>
    </location>
</feature>
<dbReference type="RefSeq" id="WP_181887241.1">
    <property type="nucleotide sequence ID" value="NZ_CP059472.1"/>
</dbReference>
<feature type="region of interest" description="Disordered" evidence="1">
    <location>
        <begin position="22"/>
        <end position="58"/>
    </location>
</feature>
<evidence type="ECO:0000259" key="2">
    <source>
        <dbReference type="Pfam" id="PF07995"/>
    </source>
</evidence>
<evidence type="ECO:0000256" key="1">
    <source>
        <dbReference type="SAM" id="MobiDB-lite"/>
    </source>
</evidence>
<evidence type="ECO:0000313" key="4">
    <source>
        <dbReference type="EMBL" id="QMS97524.1"/>
    </source>
</evidence>
<dbReference type="SUPFAM" id="SSF50952">
    <property type="entry name" value="Soluble quinoprotein glucose dehydrogenase"/>
    <property type="match status" value="1"/>
</dbReference>
<evidence type="ECO:0000313" key="3">
    <source>
        <dbReference type="EMBL" id="MBA5247147.1"/>
    </source>
</evidence>
<dbReference type="KEGG" id="cbau:H1R16_07240"/>
<reference evidence="6" key="2">
    <citation type="submission" date="2020-07" db="EMBL/GenBank/DDBJ databases">
        <title>Flavobacterium sp. xlx-214.</title>
        <authorList>
            <person name="Yang C."/>
        </authorList>
    </citation>
    <scope>NUCLEOTIDE SEQUENCE [LARGE SCALE GENOMIC DNA]</scope>
    <source>
        <strain evidence="6">CX-624</strain>
    </source>
</reference>
<dbReference type="Pfam" id="PF07995">
    <property type="entry name" value="GSDH"/>
    <property type="match status" value="1"/>
</dbReference>
<dbReference type="InterPro" id="IPR012938">
    <property type="entry name" value="Glc/Sorbosone_DH"/>
</dbReference>
<dbReference type="EMBL" id="JACEUX010000002">
    <property type="protein sequence ID" value="MBA5247147.1"/>
    <property type="molecule type" value="Genomic_DNA"/>
</dbReference>
<name>A0A7D7LLE7_9FLAO</name>
<sequence>MRTPFIQLTIAVSCLAFSCQNGTKSQSTTGGETTLAQNSKNPERGSRNTDIAPAFSGQTRIGGVSTDSPYSVNVITEKLGKPWGIINFPGGRFLVTDKSGFMSIVSADGKNVTKVSGFPKVDSDGQGGLLDVVLDPEFSSNRMMYWTYSEPVSGGNHTAVAKGKLSADEKTIENVSVIFRATPTYDGDKHFGSRLVFAKDGSLFISTGERSDMETRPLAQDQQSYYGKIIKINKDGKADAANPKINGWKPEIYTTGHRNPQGIALHPQTGELWVAEMGPKGGDEVNRITAGKNYGWPTITYGEEYSGMTIGAGIGQKEGLEQPVYFWDPSVSPSGIDFYTGTIPEWKNNMMVGCLSGKKIIRLVIENNKVTGEEWLLGDQNERFRDVLNGADGNLYAVTDSGKLYKVAKK</sequence>
<dbReference type="Gene3D" id="2.120.10.30">
    <property type="entry name" value="TolB, C-terminal domain"/>
    <property type="match status" value="1"/>
</dbReference>
<reference evidence="4 5" key="1">
    <citation type="submission" date="2020-07" db="EMBL/GenBank/DDBJ databases">
        <title>Chryseobacterium sp.cx-624.</title>
        <authorList>
            <person name="Yang C."/>
        </authorList>
    </citation>
    <scope>NUCLEOTIDE SEQUENCE [LARGE SCALE GENOMIC DNA]</scope>
    <source>
        <strain evidence="4">Cx-624</strain>
        <strain evidence="5">cx-624</strain>
    </source>
</reference>
<dbReference type="Proteomes" id="UP000515349">
    <property type="component" value="Chromosome"/>
</dbReference>
<dbReference type="PROSITE" id="PS51257">
    <property type="entry name" value="PROKAR_LIPOPROTEIN"/>
    <property type="match status" value="1"/>
</dbReference>
<reference evidence="3" key="3">
    <citation type="submission" date="2020-07" db="EMBL/GenBank/DDBJ databases">
        <authorList>
            <person name="Yang C."/>
        </authorList>
    </citation>
    <scope>NUCLEOTIDE SEQUENCE</scope>
    <source>
        <strain evidence="3">Cx-624</strain>
    </source>
</reference>
<dbReference type="InterPro" id="IPR011042">
    <property type="entry name" value="6-blade_b-propeller_TolB-like"/>
</dbReference>
<organism evidence="4 5">
    <name type="scientific">Marnyiella aurantia</name>
    <dbReference type="NCBI Taxonomy" id="2758037"/>
    <lineage>
        <taxon>Bacteria</taxon>
        <taxon>Pseudomonadati</taxon>
        <taxon>Bacteroidota</taxon>
        <taxon>Flavobacteriia</taxon>
        <taxon>Flavobacteriales</taxon>
        <taxon>Weeksellaceae</taxon>
        <taxon>Marnyiella</taxon>
    </lineage>
</organism>
<dbReference type="Proteomes" id="UP000539710">
    <property type="component" value="Unassembled WGS sequence"/>
</dbReference>
<accession>A0A7D7LLE7</accession>
<gene>
    <name evidence="4" type="ORF">H1R16_07240</name>
    <name evidence="3" type="ORF">H2507_08200</name>
</gene>
<protein>
    <submittedName>
        <fullName evidence="4">PQQ-dependent sugar dehydrogenase</fullName>
    </submittedName>
</protein>
<proteinExistence type="predicted"/>
<dbReference type="AlphaFoldDB" id="A0A7D7LLE7"/>
<evidence type="ECO:0000313" key="6">
    <source>
        <dbReference type="Proteomes" id="UP000539710"/>
    </source>
</evidence>
<keyword evidence="6" id="KW-1185">Reference proteome</keyword>
<dbReference type="PANTHER" id="PTHR19328:SF75">
    <property type="entry name" value="ALDOSE SUGAR DEHYDROGENASE YLII"/>
    <property type="match status" value="1"/>
</dbReference>
<feature type="compositionally biased region" description="Polar residues" evidence="1">
    <location>
        <begin position="22"/>
        <end position="40"/>
    </location>
</feature>
<dbReference type="EMBL" id="CP059472">
    <property type="protein sequence ID" value="QMS97524.1"/>
    <property type="molecule type" value="Genomic_DNA"/>
</dbReference>